<sequence>MTNLLPPNSTQLERNIAAVNARLGDVPTPLRDLVNPDTCPEKLLPWLAAELAVSPWNDQWTEMQKRGVIASAYQVHRQRGTLAALKAALSALGIAAEVEEWWQEQPRAQPGTFRVDVETYDGMTVTWLDALNSQIDAVKPLRAHYTVRLIARPVTRVYIGMAHNTLITTTIYPKAT</sequence>
<dbReference type="AlphaFoldDB" id="A0A6I3XGM5"/>
<dbReference type="InterPro" id="IPR006521">
    <property type="entry name" value="Tail_protein_I"/>
</dbReference>
<dbReference type="OrthoDB" id="90759at2"/>
<dbReference type="EMBL" id="WNWM01000001">
    <property type="protein sequence ID" value="MUI10905.1"/>
    <property type="molecule type" value="Genomic_DNA"/>
</dbReference>
<dbReference type="Proteomes" id="UP000431684">
    <property type="component" value="Unassembled WGS sequence"/>
</dbReference>
<organism evidence="1 2">
    <name type="scientific">Pseudoduganella dura</name>
    <dbReference type="NCBI Taxonomy" id="321982"/>
    <lineage>
        <taxon>Bacteria</taxon>
        <taxon>Pseudomonadati</taxon>
        <taxon>Pseudomonadota</taxon>
        <taxon>Betaproteobacteria</taxon>
        <taxon>Burkholderiales</taxon>
        <taxon>Oxalobacteraceae</taxon>
        <taxon>Telluria group</taxon>
        <taxon>Pseudoduganella</taxon>
    </lineage>
</organism>
<name>A0A6I3XGM5_9BURK</name>
<proteinExistence type="predicted"/>
<reference evidence="1 2" key="1">
    <citation type="submission" date="2019-11" db="EMBL/GenBank/DDBJ databases">
        <title>Draft Genome Sequences of Six Type Strains of the Genus Massilia.</title>
        <authorList>
            <person name="Miess H."/>
            <person name="Frediansyah A."/>
            <person name="Goeker M."/>
            <person name="Gross H."/>
        </authorList>
    </citation>
    <scope>NUCLEOTIDE SEQUENCE [LARGE SCALE GENOMIC DNA]</scope>
    <source>
        <strain evidence="1 2">DSM 17513</strain>
    </source>
</reference>
<dbReference type="RefSeq" id="WP_155706566.1">
    <property type="nucleotide sequence ID" value="NZ_BMWU01000049.1"/>
</dbReference>
<evidence type="ECO:0000313" key="1">
    <source>
        <dbReference type="EMBL" id="MUI10905.1"/>
    </source>
</evidence>
<dbReference type="Pfam" id="PF09684">
    <property type="entry name" value="Tail_P2_I"/>
    <property type="match status" value="1"/>
</dbReference>
<keyword evidence="2" id="KW-1185">Reference proteome</keyword>
<dbReference type="NCBIfam" id="TIGR01634">
    <property type="entry name" value="tail_P2_I"/>
    <property type="match status" value="1"/>
</dbReference>
<gene>
    <name evidence="1" type="ORF">GJV26_00135</name>
</gene>
<comment type="caution">
    <text evidence="1">The sequence shown here is derived from an EMBL/GenBank/DDBJ whole genome shotgun (WGS) entry which is preliminary data.</text>
</comment>
<accession>A0A6I3XGM5</accession>
<protein>
    <submittedName>
        <fullName evidence="1">Phage tail protein I</fullName>
    </submittedName>
</protein>
<evidence type="ECO:0000313" key="2">
    <source>
        <dbReference type="Proteomes" id="UP000431684"/>
    </source>
</evidence>